<dbReference type="eggNOG" id="KOG0471">
    <property type="taxonomic scope" value="Eukaryota"/>
</dbReference>
<dbReference type="GeneID" id="18256035"/>
<dbReference type="SMART" id="SM00642">
    <property type="entry name" value="Aamy"/>
    <property type="match status" value="1"/>
</dbReference>
<evidence type="ECO:0000259" key="7">
    <source>
        <dbReference type="SMART" id="SM00642"/>
    </source>
</evidence>
<dbReference type="STRING" id="759272.G0S376"/>
<dbReference type="OMA" id="FEWHIPS"/>
<dbReference type="InterPro" id="IPR013780">
    <property type="entry name" value="Glyco_hydro_b"/>
</dbReference>
<evidence type="ECO:0000313" key="9">
    <source>
        <dbReference type="Proteomes" id="UP000008066"/>
    </source>
</evidence>
<keyword evidence="9" id="KW-1185">Reference proteome</keyword>
<evidence type="ECO:0000313" key="8">
    <source>
        <dbReference type="EMBL" id="EGS22459.1"/>
    </source>
</evidence>
<dbReference type="InterPro" id="IPR017853">
    <property type="entry name" value="GH"/>
</dbReference>
<dbReference type="SUPFAM" id="SSF51445">
    <property type="entry name" value="(Trans)glycosidases"/>
    <property type="match status" value="1"/>
</dbReference>
<dbReference type="GO" id="GO:0005975">
    <property type="term" value="P:carbohydrate metabolic process"/>
    <property type="evidence" value="ECO:0007669"/>
    <property type="project" value="InterPro"/>
</dbReference>
<dbReference type="InterPro" id="IPR013776">
    <property type="entry name" value="A-amylase_thermo"/>
</dbReference>
<evidence type="ECO:0000256" key="1">
    <source>
        <dbReference type="ARBA" id="ARBA00001913"/>
    </source>
</evidence>
<organism evidence="9">
    <name type="scientific">Chaetomium thermophilum (strain DSM 1495 / CBS 144.50 / IMI 039719)</name>
    <name type="common">Thermochaetoides thermophila</name>
    <dbReference type="NCBI Taxonomy" id="759272"/>
    <lineage>
        <taxon>Eukaryota</taxon>
        <taxon>Fungi</taxon>
        <taxon>Dikarya</taxon>
        <taxon>Ascomycota</taxon>
        <taxon>Pezizomycotina</taxon>
        <taxon>Sordariomycetes</taxon>
        <taxon>Sordariomycetidae</taxon>
        <taxon>Sordariales</taxon>
        <taxon>Chaetomiaceae</taxon>
        <taxon>Thermochaetoides</taxon>
    </lineage>
</organism>
<dbReference type="PANTHER" id="PTHR43447">
    <property type="entry name" value="ALPHA-AMYLASE"/>
    <property type="match status" value="1"/>
</dbReference>
<gene>
    <name evidence="8" type="ORF">CTHT_0019970</name>
</gene>
<dbReference type="HOGENOM" id="CLU_024572_2_0_1"/>
<dbReference type="NCBIfam" id="NF006969">
    <property type="entry name" value="PRK09441.1-2"/>
    <property type="match status" value="1"/>
</dbReference>
<dbReference type="KEGG" id="cthr:CTHT_0019970"/>
<dbReference type="OrthoDB" id="550577at2759"/>
<comment type="similarity">
    <text evidence="2">Belongs to the glycosyl hydrolase 13 family.</text>
</comment>
<dbReference type="RefSeq" id="XP_006692478.1">
    <property type="nucleotide sequence ID" value="XM_006692415.1"/>
</dbReference>
<sequence>MSSFLKLPSPPLPPHLQALQAAARRQEPGSGYSANLRPLRKRLSAADLPNPYLISPGQPCPDNEILFQGFEWHVPADGQHWIRLRNAIPSLAFLGVTKLWIPPACKAADGRAGNGYDVYDLWDLGEFEQKGSRRTKWGSKRELVEMAEEAERHGVRVLFDAVINHKAGGDFVERAVATKMDDKDRRREMGPSREIGAWTGFEFHGRGGQYSSMKWRKEHFTGVDYDDNGREKGVWKFQGKEWAEDVDEELGNYDFLMFADIDHRHPEVRAELFRWVKWLPTQLRLGGLRLDALKHYSLQFLRDLLFHLDSHGLRDWFIVGEYWREDSEFLAKLIDFVNHRLSLFDIQLVSNFSKISLLQERGDLRKIFDDSLCLWRPHNAVTFVTNHDTQPGQPLGTPIAPFFVPFAYALILLRANTGLPCVFYADLYGYVAQPSHPALPGLITPPCGGVVIPKMMLARKFWAYGSQYDYFDDPRCVGFTREGHPSKSGGNGLAVVMTNGWEYASKRMFVGKHHAGEMWTDLLRWCPGQVIIDENGWGIFPVGHRSVAVWVNAAADNRGAVDAYVFNIDIYKS</sequence>
<evidence type="ECO:0000256" key="3">
    <source>
        <dbReference type="ARBA" id="ARBA00022723"/>
    </source>
</evidence>
<reference evidence="8 9" key="1">
    <citation type="journal article" date="2011" name="Cell">
        <title>Insight into structure and assembly of the nuclear pore complex by utilizing the genome of a eukaryotic thermophile.</title>
        <authorList>
            <person name="Amlacher S."/>
            <person name="Sarges P."/>
            <person name="Flemming D."/>
            <person name="van Noort V."/>
            <person name="Kunze R."/>
            <person name="Devos D.P."/>
            <person name="Arumugam M."/>
            <person name="Bork P."/>
            <person name="Hurt E."/>
        </authorList>
    </citation>
    <scope>NUCLEOTIDE SEQUENCE [LARGE SCALE GENOMIC DNA]</scope>
    <source>
        <strain evidence="9">DSM 1495 / CBS 144.50 / IMI 039719</strain>
    </source>
</reference>
<dbReference type="GO" id="GO:0005509">
    <property type="term" value="F:calcium ion binding"/>
    <property type="evidence" value="ECO:0007669"/>
    <property type="project" value="InterPro"/>
</dbReference>
<evidence type="ECO:0000256" key="6">
    <source>
        <dbReference type="ARBA" id="ARBA00023295"/>
    </source>
</evidence>
<keyword evidence="6" id="KW-0326">Glycosidase</keyword>
<dbReference type="PIRSF" id="PIRSF001021">
    <property type="entry name" value="Alph-amls_thrmst"/>
    <property type="match status" value="1"/>
</dbReference>
<dbReference type="EMBL" id="GL988040">
    <property type="protein sequence ID" value="EGS22459.1"/>
    <property type="molecule type" value="Genomic_DNA"/>
</dbReference>
<evidence type="ECO:0000256" key="2">
    <source>
        <dbReference type="ARBA" id="ARBA00008061"/>
    </source>
</evidence>
<keyword evidence="5" id="KW-0119">Carbohydrate metabolism</keyword>
<dbReference type="Gene3D" id="2.60.40.1180">
    <property type="entry name" value="Golgi alpha-mannosidase II"/>
    <property type="match status" value="1"/>
</dbReference>
<keyword evidence="3" id="KW-0479">Metal-binding</keyword>
<keyword evidence="4" id="KW-0378">Hydrolase</keyword>
<dbReference type="Gene3D" id="2.40.30.140">
    <property type="match status" value="1"/>
</dbReference>
<dbReference type="InterPro" id="IPR006047">
    <property type="entry name" value="GH13_cat_dom"/>
</dbReference>
<name>G0S376_CHATD</name>
<dbReference type="AlphaFoldDB" id="G0S376"/>
<dbReference type="Gene3D" id="3.20.20.80">
    <property type="entry name" value="Glycosidases"/>
    <property type="match status" value="1"/>
</dbReference>
<dbReference type="SUPFAM" id="SSF51011">
    <property type="entry name" value="Glycosyl hydrolase domain"/>
    <property type="match status" value="1"/>
</dbReference>
<evidence type="ECO:0000256" key="4">
    <source>
        <dbReference type="ARBA" id="ARBA00022801"/>
    </source>
</evidence>
<dbReference type="Pfam" id="PF00128">
    <property type="entry name" value="Alpha-amylase"/>
    <property type="match status" value="1"/>
</dbReference>
<dbReference type="CDD" id="cd11318">
    <property type="entry name" value="AmyAc_bac_fung_AmyA"/>
    <property type="match status" value="1"/>
</dbReference>
<protein>
    <submittedName>
        <fullName evidence="8">Alpha-amylase-like protein</fullName>
    </submittedName>
</protein>
<feature type="domain" description="Glycosyl hydrolase family 13 catalytic" evidence="7">
    <location>
        <begin position="64"/>
        <end position="459"/>
    </location>
</feature>
<accession>G0S376</accession>
<dbReference type="GO" id="GO:0004553">
    <property type="term" value="F:hydrolase activity, hydrolyzing O-glycosyl compounds"/>
    <property type="evidence" value="ECO:0007669"/>
    <property type="project" value="InterPro"/>
</dbReference>
<dbReference type="NCBIfam" id="NF006968">
    <property type="entry name" value="PRK09441.1-1"/>
    <property type="match status" value="1"/>
</dbReference>
<evidence type="ECO:0000256" key="5">
    <source>
        <dbReference type="ARBA" id="ARBA00023277"/>
    </source>
</evidence>
<proteinExistence type="inferred from homology"/>
<dbReference type="Proteomes" id="UP000008066">
    <property type="component" value="Unassembled WGS sequence"/>
</dbReference>
<comment type="cofactor">
    <cofactor evidence="1">
        <name>Ca(2+)</name>
        <dbReference type="ChEBI" id="CHEBI:29108"/>
    </cofactor>
</comment>